<evidence type="ECO:0000313" key="2">
    <source>
        <dbReference type="EMBL" id="MDD1781675.1"/>
    </source>
</evidence>
<protein>
    <submittedName>
        <fullName evidence="2">SLATT domain-containing protein</fullName>
    </submittedName>
</protein>
<dbReference type="RefSeq" id="WP_274142139.1">
    <property type="nucleotide sequence ID" value="NZ_JAJUBB010000006.1"/>
</dbReference>
<organism evidence="2 3">
    <name type="scientific">Enterovibrio qingdaonensis</name>
    <dbReference type="NCBI Taxonomy" id="2899818"/>
    <lineage>
        <taxon>Bacteria</taxon>
        <taxon>Pseudomonadati</taxon>
        <taxon>Pseudomonadota</taxon>
        <taxon>Gammaproteobacteria</taxon>
        <taxon>Vibrionales</taxon>
        <taxon>Vibrionaceae</taxon>
        <taxon>Enterovibrio</taxon>
    </lineage>
</organism>
<feature type="transmembrane region" description="Helical" evidence="1">
    <location>
        <begin position="37"/>
        <end position="57"/>
    </location>
</feature>
<dbReference type="EMBL" id="JAJUBB010000006">
    <property type="protein sequence ID" value="MDD1781675.1"/>
    <property type="molecule type" value="Genomic_DNA"/>
</dbReference>
<keyword evidence="1" id="KW-0812">Transmembrane</keyword>
<gene>
    <name evidence="2" type="ORF">LRP49_10760</name>
</gene>
<keyword evidence="1" id="KW-0472">Membrane</keyword>
<dbReference type="NCBIfam" id="NF033634">
    <property type="entry name" value="SLATT_1"/>
    <property type="match status" value="1"/>
</dbReference>
<evidence type="ECO:0000256" key="1">
    <source>
        <dbReference type="SAM" id="Phobius"/>
    </source>
</evidence>
<dbReference type="Proteomes" id="UP001149821">
    <property type="component" value="Unassembled WGS sequence"/>
</dbReference>
<accession>A0ABT5QL16</accession>
<feature type="transmembrane region" description="Helical" evidence="1">
    <location>
        <begin position="63"/>
        <end position="85"/>
    </location>
</feature>
<keyword evidence="1" id="KW-1133">Transmembrane helix</keyword>
<proteinExistence type="predicted"/>
<keyword evidence="3" id="KW-1185">Reference proteome</keyword>
<sequence length="159" mass="18532">MENQVQKTPQVYLLEEVESSIDTLKNKVVRQKRNTKCINALTIFLGLAITITLGLTIEGWEEIQRNIALALGALLTAVNGWGAMFDYKKLWYRQKSTLLELYQLRNEIRFAMSQNCVSESKWEKLFEQYKSVWEDNGSEWRNIIRSGQQTSSYNNTNEQ</sequence>
<evidence type="ECO:0000313" key="3">
    <source>
        <dbReference type="Proteomes" id="UP001149821"/>
    </source>
</evidence>
<comment type="caution">
    <text evidence="2">The sequence shown here is derived from an EMBL/GenBank/DDBJ whole genome shotgun (WGS) entry which is preliminary data.</text>
</comment>
<reference evidence="2" key="1">
    <citation type="submission" date="2021-12" db="EMBL/GenBank/DDBJ databases">
        <title>Enterovibrio ZSDZ35 sp. nov. and Enterovibrio ZSDZ42 sp. nov., isolated from coastal seawater in Qingdao.</title>
        <authorList>
            <person name="Zhang P."/>
        </authorList>
    </citation>
    <scope>NUCLEOTIDE SEQUENCE</scope>
    <source>
        <strain evidence="2">ZSDZ35</strain>
    </source>
</reference>
<name>A0ABT5QL16_9GAMM</name>